<evidence type="ECO:0000313" key="5">
    <source>
        <dbReference type="Proteomes" id="UP000321547"/>
    </source>
</evidence>
<organism evidence="3 4">
    <name type="scientific">Halolactibacillus halophilus</name>
    <dbReference type="NCBI Taxonomy" id="306540"/>
    <lineage>
        <taxon>Bacteria</taxon>
        <taxon>Bacillati</taxon>
        <taxon>Bacillota</taxon>
        <taxon>Bacilli</taxon>
        <taxon>Bacillales</taxon>
        <taxon>Bacillaceae</taxon>
        <taxon>Halolactibacillus</taxon>
    </lineage>
</organism>
<dbReference type="Proteomes" id="UP000321547">
    <property type="component" value="Unassembled WGS sequence"/>
</dbReference>
<reference evidence="3 4" key="1">
    <citation type="submission" date="2016-10" db="EMBL/GenBank/DDBJ databases">
        <authorList>
            <person name="de Groot N.N."/>
        </authorList>
    </citation>
    <scope>NUCLEOTIDE SEQUENCE [LARGE SCALE GENOMIC DNA]</scope>
    <source>
        <strain evidence="3 4">DSM 17073</strain>
    </source>
</reference>
<dbReference type="InterPro" id="IPR036638">
    <property type="entry name" value="HLH_DNA-bd_sf"/>
</dbReference>
<sequence>MKRHDKELAEILHNVEAYIKALEETNERLEQENEQLQKELIKVQSRGI</sequence>
<dbReference type="STRING" id="306540.SAMN05421839_10624"/>
<evidence type="ECO:0000256" key="1">
    <source>
        <dbReference type="SAM" id="Coils"/>
    </source>
</evidence>
<proteinExistence type="predicted"/>
<evidence type="ECO:0000313" key="4">
    <source>
        <dbReference type="Proteomes" id="UP000242243"/>
    </source>
</evidence>
<accession>A0A1I5MMR1</accession>
<keyword evidence="5" id="KW-1185">Reference proteome</keyword>
<evidence type="ECO:0000313" key="3">
    <source>
        <dbReference type="EMBL" id="SFP10894.1"/>
    </source>
</evidence>
<feature type="coiled-coil region" evidence="1">
    <location>
        <begin position="8"/>
        <end position="46"/>
    </location>
</feature>
<dbReference type="EMBL" id="BJWI01000041">
    <property type="protein sequence ID" value="GEM02516.1"/>
    <property type="molecule type" value="Genomic_DNA"/>
</dbReference>
<dbReference type="Proteomes" id="UP000242243">
    <property type="component" value="Unassembled WGS sequence"/>
</dbReference>
<dbReference type="Gene3D" id="4.10.280.10">
    <property type="entry name" value="Helix-loop-helix DNA-binding domain"/>
    <property type="match status" value="1"/>
</dbReference>
<gene>
    <name evidence="2" type="ORF">HHA03_20480</name>
    <name evidence="3" type="ORF">SAMN05421839_10624</name>
</gene>
<dbReference type="GO" id="GO:0046983">
    <property type="term" value="F:protein dimerization activity"/>
    <property type="evidence" value="ECO:0007669"/>
    <property type="project" value="InterPro"/>
</dbReference>
<keyword evidence="1" id="KW-0175">Coiled coil</keyword>
<protein>
    <submittedName>
        <fullName evidence="3">Uncharacterized protein</fullName>
    </submittedName>
</protein>
<evidence type="ECO:0000313" key="2">
    <source>
        <dbReference type="EMBL" id="GEM02516.1"/>
    </source>
</evidence>
<reference evidence="2 5" key="2">
    <citation type="submission" date="2019-07" db="EMBL/GenBank/DDBJ databases">
        <title>Whole genome shotgun sequence of Halolactibacillus halophilus NBRC 100868.</title>
        <authorList>
            <person name="Hosoyama A."/>
            <person name="Uohara A."/>
            <person name="Ohji S."/>
            <person name="Ichikawa N."/>
        </authorList>
    </citation>
    <scope>NUCLEOTIDE SEQUENCE [LARGE SCALE GENOMIC DNA]</scope>
    <source>
        <strain evidence="2 5">NBRC 100868</strain>
    </source>
</reference>
<dbReference type="AlphaFoldDB" id="A0A1I5MMR1"/>
<dbReference type="EMBL" id="FOXC01000006">
    <property type="protein sequence ID" value="SFP10894.1"/>
    <property type="molecule type" value="Genomic_DNA"/>
</dbReference>
<dbReference type="RefSeq" id="WP_159430102.1">
    <property type="nucleotide sequence ID" value="NZ_BJWI01000041.1"/>
</dbReference>
<name>A0A1I5MMR1_9BACI</name>